<dbReference type="InterPro" id="IPR044974">
    <property type="entry name" value="Disease_R_plants"/>
</dbReference>
<dbReference type="InterPro" id="IPR011713">
    <property type="entry name" value="Leu-rich_rpt_3"/>
</dbReference>
<keyword evidence="2" id="KW-0677">Repeat</keyword>
<dbReference type="PANTHER" id="PTHR11017">
    <property type="entry name" value="LEUCINE-RICH REPEAT-CONTAINING PROTEIN"/>
    <property type="match status" value="1"/>
</dbReference>
<keyword evidence="1" id="KW-0433">Leucine-rich repeat</keyword>
<name>A0ABU6Q4A7_9FABA</name>
<evidence type="ECO:0000256" key="2">
    <source>
        <dbReference type="ARBA" id="ARBA00022737"/>
    </source>
</evidence>
<protein>
    <submittedName>
        <fullName evidence="3">Uncharacterized protein</fullName>
    </submittedName>
</protein>
<dbReference type="SUPFAM" id="SSF52058">
    <property type="entry name" value="L domain-like"/>
    <property type="match status" value="1"/>
</dbReference>
<dbReference type="EMBL" id="JASCZI010000013">
    <property type="protein sequence ID" value="MED6106637.1"/>
    <property type="molecule type" value="Genomic_DNA"/>
</dbReference>
<dbReference type="Pfam" id="PF13855">
    <property type="entry name" value="LRR_8"/>
    <property type="match status" value="1"/>
</dbReference>
<dbReference type="PANTHER" id="PTHR11017:SF263">
    <property type="entry name" value="ADP-RIBOSYL CYCLASE_CYCLIC ADP-RIBOSE HYDROLASE"/>
    <property type="match status" value="1"/>
</dbReference>
<dbReference type="Pfam" id="PF07725">
    <property type="entry name" value="LRR_3"/>
    <property type="match status" value="1"/>
</dbReference>
<dbReference type="Gene3D" id="3.80.10.10">
    <property type="entry name" value="Ribonuclease Inhibitor"/>
    <property type="match status" value="2"/>
</dbReference>
<keyword evidence="4" id="KW-1185">Reference proteome</keyword>
<dbReference type="InterPro" id="IPR001611">
    <property type="entry name" value="Leu-rich_rpt"/>
</dbReference>
<proteinExistence type="predicted"/>
<reference evidence="3 4" key="1">
    <citation type="journal article" date="2023" name="Plants (Basel)">
        <title>Bridging the Gap: Combining Genomics and Transcriptomics Approaches to Understand Stylosanthes scabra, an Orphan Legume from the Brazilian Caatinga.</title>
        <authorList>
            <person name="Ferreira-Neto J.R.C."/>
            <person name="da Silva M.D."/>
            <person name="Binneck E."/>
            <person name="de Melo N.F."/>
            <person name="da Silva R.H."/>
            <person name="de Melo A.L.T.M."/>
            <person name="Pandolfi V."/>
            <person name="Bustamante F.O."/>
            <person name="Brasileiro-Vidal A.C."/>
            <person name="Benko-Iseppon A.M."/>
        </authorList>
    </citation>
    <scope>NUCLEOTIDE SEQUENCE [LARGE SCALE GENOMIC DNA]</scope>
    <source>
        <tissue evidence="3">Leaves</tissue>
    </source>
</reference>
<comment type="caution">
    <text evidence="3">The sequence shown here is derived from an EMBL/GenBank/DDBJ whole genome shotgun (WGS) entry which is preliminary data.</text>
</comment>
<gene>
    <name evidence="3" type="ORF">PIB30_006262</name>
</gene>
<evidence type="ECO:0000313" key="4">
    <source>
        <dbReference type="Proteomes" id="UP001341840"/>
    </source>
</evidence>
<evidence type="ECO:0000256" key="1">
    <source>
        <dbReference type="ARBA" id="ARBA00022614"/>
    </source>
</evidence>
<evidence type="ECO:0000313" key="3">
    <source>
        <dbReference type="EMBL" id="MED6106637.1"/>
    </source>
</evidence>
<organism evidence="3 4">
    <name type="scientific">Stylosanthes scabra</name>
    <dbReference type="NCBI Taxonomy" id="79078"/>
    <lineage>
        <taxon>Eukaryota</taxon>
        <taxon>Viridiplantae</taxon>
        <taxon>Streptophyta</taxon>
        <taxon>Embryophyta</taxon>
        <taxon>Tracheophyta</taxon>
        <taxon>Spermatophyta</taxon>
        <taxon>Magnoliopsida</taxon>
        <taxon>eudicotyledons</taxon>
        <taxon>Gunneridae</taxon>
        <taxon>Pentapetalae</taxon>
        <taxon>rosids</taxon>
        <taxon>fabids</taxon>
        <taxon>Fabales</taxon>
        <taxon>Fabaceae</taxon>
        <taxon>Papilionoideae</taxon>
        <taxon>50 kb inversion clade</taxon>
        <taxon>dalbergioids sensu lato</taxon>
        <taxon>Dalbergieae</taxon>
        <taxon>Pterocarpus clade</taxon>
        <taxon>Stylosanthes</taxon>
    </lineage>
</organism>
<dbReference type="InterPro" id="IPR032675">
    <property type="entry name" value="LRR_dom_sf"/>
</dbReference>
<dbReference type="Proteomes" id="UP001341840">
    <property type="component" value="Unassembled WGS sequence"/>
</dbReference>
<sequence length="364" mass="41688">MAWEMGTEAIRSISFNYSETTSEDIQLSPGVFSKMNNLKFLDLYGKDDLLKLPQGLESLPSGIRYLRWTYYPLKSLPEKFSVENLVILELPYSQVEKLWHGVQNLVNMKVLKVPYSTQLKEIPDLSKATDLEVMDLRYCLNLTGVHPSVFSLSKLETLDLSWCSSLTSFKRLKKFSVTSKNMIELDLRHTSIQELPPSIGYQSKLEKLHLANSDIKGLPTSIKHLTSLKYLDISGCKSLEALPKLPLSLETLDAEDCTSLKTTLFPTINEQMKEKKKRVMFWNCLMLREQFRNAIAMNVHINIVRFANRYLSKLEQDHVGDSNDHGEAPEASYVYPGSTVPEWLEFQTTTNNLYSRSLFYSICS</sequence>
<accession>A0ABU6Q4A7</accession>